<keyword evidence="4" id="KW-0472">Membrane</keyword>
<keyword evidence="7" id="KW-1185">Reference proteome</keyword>
<evidence type="ECO:0000256" key="4">
    <source>
        <dbReference type="ARBA" id="ARBA00023136"/>
    </source>
</evidence>
<sequence length="232" mass="26542">MKQPIHICVYERDGLPQIQSEYTVMLDIFVVRGPFDKAAGSPLRPSTSALKTPLYIAKGAVQASLSRAAVQWMNLINLTQLITQFNSGQNSVDEMLMSTLQIAEHWKMPGGFTDRCIKHGFHYDGITRMVQWKNSSTECKANFLRHLVCVLGVEDLPSILKYRHILVNKMLPSFDYGAIACVSELLFNRTHFDNGNDTLDVRYYENLPIVRFNKATNQKNMQELCQNPYEYK</sequence>
<gene>
    <name evidence="6" type="primary">GCNT1_1</name>
    <name evidence="6" type="ORF">KIN20_025116</name>
</gene>
<keyword evidence="5" id="KW-0325">Glycoprotein</keyword>
<dbReference type="PANTHER" id="PTHR46671">
    <property type="entry name" value="PROTEIN CBG11221"/>
    <property type="match status" value="1"/>
</dbReference>
<protein>
    <submittedName>
        <fullName evidence="6">Beta-1,3-galactosyl-O-glycosyl-glycoprotein beta-1,6-N-acetylglucosaminyltransferase</fullName>
    </submittedName>
</protein>
<comment type="caution">
    <text evidence="6">The sequence shown here is derived from an EMBL/GenBank/DDBJ whole genome shotgun (WGS) entry which is preliminary data.</text>
</comment>
<comment type="subcellular location">
    <subcellularLocation>
        <location evidence="1">Membrane</location>
        <topology evidence="1">Single-pass type II membrane protein</topology>
    </subcellularLocation>
</comment>
<keyword evidence="3" id="KW-0808">Transferase</keyword>
<name>A0AAD5MUP0_PARTN</name>
<organism evidence="6 7">
    <name type="scientific">Parelaphostrongylus tenuis</name>
    <name type="common">Meningeal worm</name>
    <dbReference type="NCBI Taxonomy" id="148309"/>
    <lineage>
        <taxon>Eukaryota</taxon>
        <taxon>Metazoa</taxon>
        <taxon>Ecdysozoa</taxon>
        <taxon>Nematoda</taxon>
        <taxon>Chromadorea</taxon>
        <taxon>Rhabditida</taxon>
        <taxon>Rhabditina</taxon>
        <taxon>Rhabditomorpha</taxon>
        <taxon>Strongyloidea</taxon>
        <taxon>Metastrongylidae</taxon>
        <taxon>Parelaphostrongylus</taxon>
    </lineage>
</organism>
<dbReference type="AlphaFoldDB" id="A0AAD5MUP0"/>
<evidence type="ECO:0000256" key="1">
    <source>
        <dbReference type="ARBA" id="ARBA00004606"/>
    </source>
</evidence>
<dbReference type="GO" id="GO:0016020">
    <property type="term" value="C:membrane"/>
    <property type="evidence" value="ECO:0007669"/>
    <property type="project" value="UniProtKB-SubCell"/>
</dbReference>
<dbReference type="GO" id="GO:0016757">
    <property type="term" value="F:glycosyltransferase activity"/>
    <property type="evidence" value="ECO:0007669"/>
    <property type="project" value="UniProtKB-KW"/>
</dbReference>
<evidence type="ECO:0000256" key="3">
    <source>
        <dbReference type="ARBA" id="ARBA00022679"/>
    </source>
</evidence>
<dbReference type="PANTHER" id="PTHR46671:SF7">
    <property type="entry name" value="CORE-2_I-BRANCHING ENZYME"/>
    <property type="match status" value="1"/>
</dbReference>
<accession>A0AAD5MUP0</accession>
<dbReference type="Pfam" id="PF02485">
    <property type="entry name" value="Branch"/>
    <property type="match status" value="1"/>
</dbReference>
<keyword evidence="2" id="KW-0328">Glycosyltransferase</keyword>
<dbReference type="EMBL" id="JAHQIW010005104">
    <property type="protein sequence ID" value="KAJ1364920.1"/>
    <property type="molecule type" value="Genomic_DNA"/>
</dbReference>
<evidence type="ECO:0000256" key="2">
    <source>
        <dbReference type="ARBA" id="ARBA00022676"/>
    </source>
</evidence>
<proteinExistence type="predicted"/>
<evidence type="ECO:0000256" key="5">
    <source>
        <dbReference type="ARBA" id="ARBA00023180"/>
    </source>
</evidence>
<evidence type="ECO:0000313" key="7">
    <source>
        <dbReference type="Proteomes" id="UP001196413"/>
    </source>
</evidence>
<reference evidence="6" key="1">
    <citation type="submission" date="2021-06" db="EMBL/GenBank/DDBJ databases">
        <title>Parelaphostrongylus tenuis whole genome reference sequence.</title>
        <authorList>
            <person name="Garwood T.J."/>
            <person name="Larsen P.A."/>
            <person name="Fountain-Jones N.M."/>
            <person name="Garbe J.R."/>
            <person name="Macchietto M.G."/>
            <person name="Kania S.A."/>
            <person name="Gerhold R.W."/>
            <person name="Richards J.E."/>
            <person name="Wolf T.M."/>
        </authorList>
    </citation>
    <scope>NUCLEOTIDE SEQUENCE</scope>
    <source>
        <strain evidence="6">MNPRO001-30</strain>
        <tissue evidence="6">Meninges</tissue>
    </source>
</reference>
<dbReference type="InterPro" id="IPR003406">
    <property type="entry name" value="Glyco_trans_14"/>
</dbReference>
<evidence type="ECO:0000313" key="6">
    <source>
        <dbReference type="EMBL" id="KAJ1364920.1"/>
    </source>
</evidence>
<dbReference type="Proteomes" id="UP001196413">
    <property type="component" value="Unassembled WGS sequence"/>
</dbReference>